<feature type="transmembrane region" description="Helical" evidence="6">
    <location>
        <begin position="79"/>
        <end position="99"/>
    </location>
</feature>
<protein>
    <submittedName>
        <fullName evidence="8">Bcr/CflA family drug resistance efflux transporter</fullName>
    </submittedName>
</protein>
<feature type="transmembrane region" description="Helical" evidence="6">
    <location>
        <begin position="283"/>
        <end position="304"/>
    </location>
</feature>
<gene>
    <name evidence="8" type="ORF">B7R22_15715</name>
</gene>
<reference evidence="8 9" key="1">
    <citation type="submission" date="2017-04" db="EMBL/GenBank/DDBJ databases">
        <title>Comparative genome analysis of Subtercola boreus.</title>
        <authorList>
            <person name="Cho Y.-J."/>
            <person name="Cho A."/>
            <person name="Kim O.-S."/>
            <person name="Lee J.-I."/>
        </authorList>
    </citation>
    <scope>NUCLEOTIDE SEQUENCE [LARGE SCALE GENOMIC DNA]</scope>
    <source>
        <strain evidence="8 9">P27479</strain>
    </source>
</reference>
<name>A0A3E0VSJ8_9MICO</name>
<proteinExistence type="predicted"/>
<dbReference type="Pfam" id="PF07690">
    <property type="entry name" value="MFS_1"/>
    <property type="match status" value="1"/>
</dbReference>
<feature type="transmembrane region" description="Helical" evidence="6">
    <location>
        <begin position="310"/>
        <end position="332"/>
    </location>
</feature>
<dbReference type="GO" id="GO:0005886">
    <property type="term" value="C:plasma membrane"/>
    <property type="evidence" value="ECO:0007669"/>
    <property type="project" value="UniProtKB-SubCell"/>
</dbReference>
<feature type="transmembrane region" description="Helical" evidence="6">
    <location>
        <begin position="105"/>
        <end position="126"/>
    </location>
</feature>
<accession>A0A3E0VSJ8</accession>
<dbReference type="CDD" id="cd17320">
    <property type="entry name" value="MFS_MdfA_MDR_like"/>
    <property type="match status" value="1"/>
</dbReference>
<evidence type="ECO:0000313" key="9">
    <source>
        <dbReference type="Proteomes" id="UP000256541"/>
    </source>
</evidence>
<evidence type="ECO:0000259" key="7">
    <source>
        <dbReference type="PROSITE" id="PS50850"/>
    </source>
</evidence>
<feature type="transmembrane region" description="Helical" evidence="6">
    <location>
        <begin position="249"/>
        <end position="271"/>
    </location>
</feature>
<keyword evidence="3 6" id="KW-0812">Transmembrane</keyword>
<organism evidence="8 9">
    <name type="scientific">Subtercola boreus</name>
    <dbReference type="NCBI Taxonomy" id="120213"/>
    <lineage>
        <taxon>Bacteria</taxon>
        <taxon>Bacillati</taxon>
        <taxon>Actinomycetota</taxon>
        <taxon>Actinomycetes</taxon>
        <taxon>Micrococcales</taxon>
        <taxon>Microbacteriaceae</taxon>
        <taxon>Subtercola</taxon>
    </lineage>
</organism>
<feature type="transmembrane region" description="Helical" evidence="6">
    <location>
        <begin position="374"/>
        <end position="395"/>
    </location>
</feature>
<evidence type="ECO:0000256" key="6">
    <source>
        <dbReference type="SAM" id="Phobius"/>
    </source>
</evidence>
<dbReference type="GO" id="GO:0022857">
    <property type="term" value="F:transmembrane transporter activity"/>
    <property type="evidence" value="ECO:0007669"/>
    <property type="project" value="InterPro"/>
</dbReference>
<dbReference type="EMBL" id="NBXB01000041">
    <property type="protein sequence ID" value="RFA12560.1"/>
    <property type="molecule type" value="Genomic_DNA"/>
</dbReference>
<sequence length="419" mass="42477">MDAAPPSAAGNRLLIAILLAIIPISQIPIDAYTPAIPDMIVELGASSTLVQNTVSAYVLGMSIGLLPIGIIADAKGRKPTLLVCLALLFVASIGCALTADIYTLLALRFVQGLGGCATMVIVYAIAADRFRGARLTSISGLLGASWGLAPVIAPAIGGLLVQYISWRGIFVLIAVSALAAAAAVVLLLRETLAVEKRTPIDLREIGGVLASTLRRRIFIGLTLVFAVFAVAQLLFGVVAPLLYETQLGLSPAIYGLVALLVGAANLAGELSTAHFATRVSPRVLGFGALVSFTAGAIILSLSGVLVGPHFVWITVGGMLALAGCGALCPLAYGLTLGKFDRNLGLVGGLTSAICYLFVAITMSAAAGLPDDSQAPLGFVYVGVAVAGLVLLSLCLPSARTAGRASGAAVSSSASGSARA</sequence>
<comment type="caution">
    <text evidence="8">The sequence shown here is derived from an EMBL/GenBank/DDBJ whole genome shotgun (WGS) entry which is preliminary data.</text>
</comment>
<evidence type="ECO:0000256" key="5">
    <source>
        <dbReference type="ARBA" id="ARBA00023136"/>
    </source>
</evidence>
<dbReference type="PROSITE" id="PS50850">
    <property type="entry name" value="MFS"/>
    <property type="match status" value="1"/>
</dbReference>
<feature type="transmembrane region" description="Helical" evidence="6">
    <location>
        <begin position="12"/>
        <end position="29"/>
    </location>
</feature>
<keyword evidence="4 6" id="KW-1133">Transmembrane helix</keyword>
<dbReference type="PRINTS" id="PR01036">
    <property type="entry name" value="TCRTETB"/>
</dbReference>
<dbReference type="Gene3D" id="1.20.1720.10">
    <property type="entry name" value="Multidrug resistance protein D"/>
    <property type="match status" value="1"/>
</dbReference>
<feature type="transmembrane region" description="Helical" evidence="6">
    <location>
        <begin position="217"/>
        <end position="243"/>
    </location>
</feature>
<feature type="domain" description="Major facilitator superfamily (MFS) profile" evidence="7">
    <location>
        <begin position="9"/>
        <end position="399"/>
    </location>
</feature>
<dbReference type="OrthoDB" id="9814303at2"/>
<dbReference type="InterPro" id="IPR011701">
    <property type="entry name" value="MFS"/>
</dbReference>
<evidence type="ECO:0000313" key="8">
    <source>
        <dbReference type="EMBL" id="RFA12560.1"/>
    </source>
</evidence>
<feature type="transmembrane region" description="Helical" evidence="6">
    <location>
        <begin position="169"/>
        <end position="188"/>
    </location>
</feature>
<feature type="transmembrane region" description="Helical" evidence="6">
    <location>
        <begin position="138"/>
        <end position="163"/>
    </location>
</feature>
<dbReference type="InterPro" id="IPR036259">
    <property type="entry name" value="MFS_trans_sf"/>
</dbReference>
<keyword evidence="5 6" id="KW-0472">Membrane</keyword>
<dbReference type="SUPFAM" id="SSF103473">
    <property type="entry name" value="MFS general substrate transporter"/>
    <property type="match status" value="1"/>
</dbReference>
<evidence type="ECO:0000256" key="4">
    <source>
        <dbReference type="ARBA" id="ARBA00022989"/>
    </source>
</evidence>
<evidence type="ECO:0000256" key="1">
    <source>
        <dbReference type="ARBA" id="ARBA00004651"/>
    </source>
</evidence>
<keyword evidence="2" id="KW-0813">Transport</keyword>
<dbReference type="RefSeq" id="WP_116412652.1">
    <property type="nucleotide sequence ID" value="NZ_NBXB01000041.1"/>
</dbReference>
<dbReference type="PANTHER" id="PTHR23502">
    <property type="entry name" value="MAJOR FACILITATOR SUPERFAMILY"/>
    <property type="match status" value="1"/>
</dbReference>
<evidence type="ECO:0000256" key="2">
    <source>
        <dbReference type="ARBA" id="ARBA00022448"/>
    </source>
</evidence>
<dbReference type="GO" id="GO:1990961">
    <property type="term" value="P:xenobiotic detoxification by transmembrane export across the plasma membrane"/>
    <property type="evidence" value="ECO:0007669"/>
    <property type="project" value="TreeGrafter"/>
</dbReference>
<evidence type="ECO:0000256" key="3">
    <source>
        <dbReference type="ARBA" id="ARBA00022692"/>
    </source>
</evidence>
<feature type="transmembrane region" description="Helical" evidence="6">
    <location>
        <begin position="344"/>
        <end position="368"/>
    </location>
</feature>
<dbReference type="InterPro" id="IPR020846">
    <property type="entry name" value="MFS_dom"/>
</dbReference>
<dbReference type="Proteomes" id="UP000256541">
    <property type="component" value="Unassembled WGS sequence"/>
</dbReference>
<comment type="subcellular location">
    <subcellularLocation>
        <location evidence="1">Cell membrane</location>
        <topology evidence="1">Multi-pass membrane protein</topology>
    </subcellularLocation>
</comment>
<dbReference type="PANTHER" id="PTHR23502:SF132">
    <property type="entry name" value="POLYAMINE TRANSPORTER 2-RELATED"/>
    <property type="match status" value="1"/>
</dbReference>
<feature type="transmembrane region" description="Helical" evidence="6">
    <location>
        <begin position="49"/>
        <end position="72"/>
    </location>
</feature>
<dbReference type="AlphaFoldDB" id="A0A3E0VSJ8"/>